<feature type="transmembrane region" description="Helical" evidence="1">
    <location>
        <begin position="463"/>
        <end position="490"/>
    </location>
</feature>
<organism evidence="2 3">
    <name type="scientific">Eruca vesicaria subsp. sativa</name>
    <name type="common">Garden rocket</name>
    <name type="synonym">Eruca sativa</name>
    <dbReference type="NCBI Taxonomy" id="29727"/>
    <lineage>
        <taxon>Eukaryota</taxon>
        <taxon>Viridiplantae</taxon>
        <taxon>Streptophyta</taxon>
        <taxon>Embryophyta</taxon>
        <taxon>Tracheophyta</taxon>
        <taxon>Spermatophyta</taxon>
        <taxon>Magnoliopsida</taxon>
        <taxon>eudicotyledons</taxon>
        <taxon>Gunneridae</taxon>
        <taxon>Pentapetalae</taxon>
        <taxon>rosids</taxon>
        <taxon>malvids</taxon>
        <taxon>Brassicales</taxon>
        <taxon>Brassicaceae</taxon>
        <taxon>Brassiceae</taxon>
        <taxon>Eruca</taxon>
    </lineage>
</organism>
<evidence type="ECO:0000313" key="3">
    <source>
        <dbReference type="Proteomes" id="UP001642260"/>
    </source>
</evidence>
<dbReference type="EMBL" id="CAKOAT010549598">
    <property type="protein sequence ID" value="CAH8382271.1"/>
    <property type="molecule type" value="Genomic_DNA"/>
</dbReference>
<sequence>MVVVGQSNPTKQRSRGVLRRARSLSRFDERQSLQNHEETYLENGNISVNEEKPRETREEWVISIKDKIGKACRDVTSSSWDKLCIYRVPHYLKEIDKKSYFPQTVSLGPYHHGNKHLLPMECHKWRAVNMVMEHTKIGIETYIDAMKNLEATARACYQGPIDMSSNEFTEMLFLDGCFVLELFRGTDKGFMKIGYAPNDPVFAEGGLMHSIQRDMVMLENQLPLFVVDKLLELQPDTEYQPGSAAQLAVKFFALLMPMDEELTKGDKLDSVDSVSDIGELHCLDVFHRSFFKSTWKPEKKSRKSISSRKQQLIHCVTELKEAGVKFRRKKTNKLWDIEFRKGYLNIPKLLIHDSTKSLFSNLIAFEQCHANSSNDITSYIIFMDNLINSAEDVSYLHHCGIIEHWLGSDFEVADLFNRLCKEVVFDPRDSYLSQLSGEVNRYYSRKWNSLKATLRHKYFNNPWAYFSFFAAVILLNLTLLQSFFALYAYYKPPS</sequence>
<proteinExistence type="predicted"/>
<comment type="caution">
    <text evidence="2">The sequence shown here is derived from an EMBL/GenBank/DDBJ whole genome shotgun (WGS) entry which is preliminary data.</text>
</comment>
<protein>
    <submittedName>
        <fullName evidence="2">Uncharacterized protein</fullName>
    </submittedName>
</protein>
<dbReference type="PANTHER" id="PTHR31170:SF25">
    <property type="entry name" value="BNAA09G04570D PROTEIN"/>
    <property type="match status" value="1"/>
</dbReference>
<accession>A0ABC8LFH8</accession>
<dbReference type="Pfam" id="PF03140">
    <property type="entry name" value="DUF247"/>
    <property type="match status" value="1"/>
</dbReference>
<keyword evidence="1" id="KW-1133">Transmembrane helix</keyword>
<reference evidence="2 3" key="1">
    <citation type="submission" date="2022-03" db="EMBL/GenBank/DDBJ databases">
        <authorList>
            <person name="Macdonald S."/>
            <person name="Ahmed S."/>
            <person name="Newling K."/>
        </authorList>
    </citation>
    <scope>NUCLEOTIDE SEQUENCE [LARGE SCALE GENOMIC DNA]</scope>
</reference>
<name>A0ABC8LFH8_ERUVS</name>
<gene>
    <name evidence="2" type="ORF">ERUC_LOCUS34754</name>
</gene>
<keyword evidence="3" id="KW-1185">Reference proteome</keyword>
<dbReference type="AlphaFoldDB" id="A0ABC8LFH8"/>
<keyword evidence="1" id="KW-0472">Membrane</keyword>
<keyword evidence="1" id="KW-0812">Transmembrane</keyword>
<evidence type="ECO:0000313" key="2">
    <source>
        <dbReference type="EMBL" id="CAH8382271.1"/>
    </source>
</evidence>
<dbReference type="PANTHER" id="PTHR31170">
    <property type="entry name" value="BNAC04G53230D PROTEIN"/>
    <property type="match status" value="1"/>
</dbReference>
<dbReference type="InterPro" id="IPR004158">
    <property type="entry name" value="DUF247_pln"/>
</dbReference>
<dbReference type="Proteomes" id="UP001642260">
    <property type="component" value="Unassembled WGS sequence"/>
</dbReference>
<evidence type="ECO:0000256" key="1">
    <source>
        <dbReference type="SAM" id="Phobius"/>
    </source>
</evidence>